<dbReference type="PROSITE" id="PS51352">
    <property type="entry name" value="THIOREDOXIN_2"/>
    <property type="match status" value="1"/>
</dbReference>
<dbReference type="Gene3D" id="2.30.30.380">
    <property type="entry name" value="Zn-finger domain of Sec23/24"/>
    <property type="match status" value="1"/>
</dbReference>
<dbReference type="InterPro" id="IPR005746">
    <property type="entry name" value="Thioredoxin"/>
</dbReference>
<dbReference type="Pfam" id="PF00085">
    <property type="entry name" value="Thioredoxin"/>
    <property type="match status" value="1"/>
</dbReference>
<reference evidence="9 10" key="1">
    <citation type="journal article" date="2019" name="Int. J. Syst. Evol. Microbiol.">
        <title>Undibacterium piscinae sp. nov., isolated from Korean shiner intestine.</title>
        <authorList>
            <person name="Lee S.Y."/>
            <person name="Kang W."/>
            <person name="Kim P.S."/>
            <person name="Kim H.S."/>
            <person name="Sung H."/>
            <person name="Shin N.R."/>
            <person name="Whon T.W."/>
            <person name="Yun J.H."/>
            <person name="Lee J.Y."/>
            <person name="Lee J.Y."/>
            <person name="Jung M.J."/>
            <person name="Jeong Y.S."/>
            <person name="Tak E.J."/>
            <person name="Han J.E."/>
            <person name="Hyun D.W."/>
            <person name="Kang M.S."/>
            <person name="Lee K.E."/>
            <person name="Lee B.H."/>
            <person name="Bae J.W."/>
        </authorList>
    </citation>
    <scope>NUCLEOTIDE SEQUENCE [LARGE SCALE GENOMIC DNA]</scope>
    <source>
        <strain evidence="9 10">S11R28</strain>
    </source>
</reference>
<dbReference type="GO" id="GO:0005829">
    <property type="term" value="C:cytosol"/>
    <property type="evidence" value="ECO:0007669"/>
    <property type="project" value="TreeGrafter"/>
</dbReference>
<keyword evidence="4" id="KW-0249">Electron transport</keyword>
<dbReference type="GO" id="GO:0015035">
    <property type="term" value="F:protein-disulfide reductase activity"/>
    <property type="evidence" value="ECO:0007669"/>
    <property type="project" value="UniProtKB-UniRule"/>
</dbReference>
<evidence type="ECO:0000256" key="1">
    <source>
        <dbReference type="ARBA" id="ARBA00008987"/>
    </source>
</evidence>
<dbReference type="OrthoDB" id="9790390at2"/>
<dbReference type="InterPro" id="IPR017937">
    <property type="entry name" value="Thioredoxin_CS"/>
</dbReference>
<keyword evidence="3" id="KW-0479">Metal-binding</keyword>
<dbReference type="Proteomes" id="UP000274350">
    <property type="component" value="Chromosome"/>
</dbReference>
<sequence>MHLVCPTCNATNRIPDERLADAPVCGKCGHALMAAEPVAISDQALPKFLANTEAPVLIDFWAEWCGPCRMMAPQFEAAAKQAPEIRFVKVDSDAAPGASQRYGIRSIPTLLLFQGGKEIGRQSGVMPAAQLVGWARSLLASHEKAGKINT</sequence>
<evidence type="ECO:0000259" key="8">
    <source>
        <dbReference type="PROSITE" id="PS51352"/>
    </source>
</evidence>
<keyword evidence="6" id="KW-0676">Redox-active center</keyword>
<name>A0A6M4A418_9BURK</name>
<evidence type="ECO:0000256" key="2">
    <source>
        <dbReference type="ARBA" id="ARBA00022448"/>
    </source>
</evidence>
<accession>A0A6M4A418</accession>
<dbReference type="InterPro" id="IPR036249">
    <property type="entry name" value="Thioredoxin-like_sf"/>
</dbReference>
<dbReference type="AlphaFoldDB" id="A0A6M4A418"/>
<dbReference type="PROSITE" id="PS00194">
    <property type="entry name" value="THIOREDOXIN_1"/>
    <property type="match status" value="1"/>
</dbReference>
<dbReference type="CDD" id="cd02947">
    <property type="entry name" value="TRX_family"/>
    <property type="match status" value="1"/>
</dbReference>
<dbReference type="Pfam" id="PF21352">
    <property type="entry name" value="Zn_ribbon_Thio2"/>
    <property type="match status" value="1"/>
</dbReference>
<keyword evidence="10" id="KW-1185">Reference proteome</keyword>
<organism evidence="9 10">
    <name type="scientific">Undibacterium piscinae</name>
    <dbReference type="NCBI Taxonomy" id="2495591"/>
    <lineage>
        <taxon>Bacteria</taxon>
        <taxon>Pseudomonadati</taxon>
        <taxon>Pseudomonadota</taxon>
        <taxon>Betaproteobacteria</taxon>
        <taxon>Burkholderiales</taxon>
        <taxon>Oxalobacteraceae</taxon>
        <taxon>Undibacterium</taxon>
    </lineage>
</organism>
<dbReference type="Gene3D" id="3.40.30.10">
    <property type="entry name" value="Glutaredoxin"/>
    <property type="match status" value="1"/>
</dbReference>
<dbReference type="NCBIfam" id="NF008229">
    <property type="entry name" value="PRK10996.1"/>
    <property type="match status" value="1"/>
</dbReference>
<evidence type="ECO:0000313" key="9">
    <source>
        <dbReference type="EMBL" id="QJQ06066.1"/>
    </source>
</evidence>
<dbReference type="PANTHER" id="PTHR45663">
    <property type="entry name" value="GEO12009P1"/>
    <property type="match status" value="1"/>
</dbReference>
<evidence type="ECO:0000256" key="6">
    <source>
        <dbReference type="ARBA" id="ARBA00023284"/>
    </source>
</evidence>
<dbReference type="EMBL" id="CP051152">
    <property type="protein sequence ID" value="QJQ06066.1"/>
    <property type="molecule type" value="Genomic_DNA"/>
</dbReference>
<dbReference type="KEGG" id="upi:EJG51_009570"/>
<gene>
    <name evidence="9" type="primary">trxC</name>
    <name evidence="9" type="ORF">EJG51_009570</name>
</gene>
<dbReference type="NCBIfam" id="TIGR01068">
    <property type="entry name" value="thioredoxin"/>
    <property type="match status" value="1"/>
</dbReference>
<dbReference type="PANTHER" id="PTHR45663:SF11">
    <property type="entry name" value="GEO12009P1"/>
    <property type="match status" value="1"/>
</dbReference>
<keyword evidence="2" id="KW-0813">Transport</keyword>
<dbReference type="InterPro" id="IPR013766">
    <property type="entry name" value="Thioredoxin_domain"/>
</dbReference>
<dbReference type="GO" id="GO:0046872">
    <property type="term" value="F:metal ion binding"/>
    <property type="evidence" value="ECO:0007669"/>
    <property type="project" value="UniProtKB-KW"/>
</dbReference>
<feature type="domain" description="Thioredoxin" evidence="8">
    <location>
        <begin position="8"/>
        <end position="140"/>
    </location>
</feature>
<comment type="similarity">
    <text evidence="1">Belongs to the thioredoxin family.</text>
</comment>
<dbReference type="SUPFAM" id="SSF52833">
    <property type="entry name" value="Thioredoxin-like"/>
    <property type="match status" value="1"/>
</dbReference>
<keyword evidence="5" id="KW-1015">Disulfide bond</keyword>
<dbReference type="InterPro" id="IPR049299">
    <property type="entry name" value="Thio2_N"/>
</dbReference>
<evidence type="ECO:0000313" key="10">
    <source>
        <dbReference type="Proteomes" id="UP000274350"/>
    </source>
</evidence>
<evidence type="ECO:0000256" key="4">
    <source>
        <dbReference type="ARBA" id="ARBA00022982"/>
    </source>
</evidence>
<evidence type="ECO:0000256" key="5">
    <source>
        <dbReference type="ARBA" id="ARBA00023157"/>
    </source>
</evidence>
<evidence type="ECO:0000256" key="7">
    <source>
        <dbReference type="NCBIfam" id="TIGR01068"/>
    </source>
</evidence>
<proteinExistence type="inferred from homology"/>
<protein>
    <recommendedName>
        <fullName evidence="7">Thioredoxin</fullName>
    </recommendedName>
</protein>
<evidence type="ECO:0000256" key="3">
    <source>
        <dbReference type="ARBA" id="ARBA00022723"/>
    </source>
</evidence>
<dbReference type="PRINTS" id="PR00421">
    <property type="entry name" value="THIOREDOXIN"/>
</dbReference>
<dbReference type="GO" id="GO:0045454">
    <property type="term" value="P:cell redox homeostasis"/>
    <property type="evidence" value="ECO:0007669"/>
    <property type="project" value="TreeGrafter"/>
</dbReference>